<feature type="region of interest" description="Disordered" evidence="1">
    <location>
        <begin position="336"/>
        <end position="416"/>
    </location>
</feature>
<keyword evidence="2" id="KW-0812">Transmembrane</keyword>
<feature type="compositionally biased region" description="Basic residues" evidence="1">
    <location>
        <begin position="383"/>
        <end position="397"/>
    </location>
</feature>
<accession>A0A7S2AFJ2</accession>
<evidence type="ECO:0000256" key="1">
    <source>
        <dbReference type="SAM" id="MobiDB-lite"/>
    </source>
</evidence>
<feature type="transmembrane region" description="Helical" evidence="2">
    <location>
        <begin position="272"/>
        <end position="291"/>
    </location>
</feature>
<dbReference type="EMBL" id="HBGQ01005183">
    <property type="protein sequence ID" value="CAD9366178.1"/>
    <property type="molecule type" value="Transcribed_RNA"/>
</dbReference>
<evidence type="ECO:0000256" key="2">
    <source>
        <dbReference type="SAM" id="Phobius"/>
    </source>
</evidence>
<proteinExistence type="predicted"/>
<reference evidence="3" key="1">
    <citation type="submission" date="2021-01" db="EMBL/GenBank/DDBJ databases">
        <authorList>
            <person name="Corre E."/>
            <person name="Pelletier E."/>
            <person name="Niang G."/>
            <person name="Scheremetjew M."/>
            <person name="Finn R."/>
            <person name="Kale V."/>
            <person name="Holt S."/>
            <person name="Cochrane G."/>
            <person name="Meng A."/>
            <person name="Brown T."/>
            <person name="Cohen L."/>
        </authorList>
    </citation>
    <scope>NUCLEOTIDE SEQUENCE</scope>
    <source>
        <strain evidence="3">CCMP2222</strain>
    </source>
</reference>
<gene>
    <name evidence="3" type="ORF">AAND1436_LOCUS2636</name>
</gene>
<name>A0A7S2AFJ2_9DINO</name>
<feature type="transmembrane region" description="Helical" evidence="2">
    <location>
        <begin position="111"/>
        <end position="139"/>
    </location>
</feature>
<dbReference type="AlphaFoldDB" id="A0A7S2AFJ2"/>
<protein>
    <submittedName>
        <fullName evidence="3">Uncharacterized protein</fullName>
    </submittedName>
</protein>
<sequence>MQAGLLAVGSAMLDPVQTVGQILEIGQSHAHQREQMQWARRGYHLDSQSLRLDVLDHSKEEIRSHYDTYIGRIDTLLLVLALVWPFALNTIQFSDPFVPMTEAACPECVEALHPMIVIIWVSLIAIVLIAPFWGILMLIRCKLKLDAWLEFSLERLHHHRQRIITAGAKPPSTPKKPPSRRTFDPLTGRNVPILEAEHKEDDDTPQIVRDLVEKVTKYQEYLQDIWCDECGWLVRGAMVLLMVSAFAALMLSSVSLWLFLVNKGGEHENAGVWFLALILGGIFGPAGYMLAERRRPPVQRPKDCIDDGDAEEEQAIPIISQIISSNSNRGILSRKLRRSSSSPDMSAEAATRTNRSALAPSPSCASSPPKATRSEPDLTVHPLTRKRSFGWCARRRPSLSTHHEEPLLGKSSSVSP</sequence>
<feature type="transmembrane region" description="Helical" evidence="2">
    <location>
        <begin position="239"/>
        <end position="260"/>
    </location>
</feature>
<keyword evidence="2" id="KW-0472">Membrane</keyword>
<feature type="transmembrane region" description="Helical" evidence="2">
    <location>
        <begin position="69"/>
        <end position="91"/>
    </location>
</feature>
<keyword evidence="2" id="KW-1133">Transmembrane helix</keyword>
<evidence type="ECO:0000313" key="3">
    <source>
        <dbReference type="EMBL" id="CAD9366178.1"/>
    </source>
</evidence>
<feature type="compositionally biased region" description="Low complexity" evidence="1">
    <location>
        <begin position="356"/>
        <end position="371"/>
    </location>
</feature>
<organism evidence="3">
    <name type="scientific">Alexandrium andersonii</name>
    <dbReference type="NCBI Taxonomy" id="327968"/>
    <lineage>
        <taxon>Eukaryota</taxon>
        <taxon>Sar</taxon>
        <taxon>Alveolata</taxon>
        <taxon>Dinophyceae</taxon>
        <taxon>Gonyaulacales</taxon>
        <taxon>Pyrocystaceae</taxon>
        <taxon>Alexandrium</taxon>
    </lineage>
</organism>